<sequence>MTSVVHSSSRCFGGTVSLLKSQERDVNYGDVIDTEAFENILNNTFNDFEDFRDVIWIAPVDYFKLDEDSACATSCKGYQLFYNSYILIVETLDLYTESLWYEVESEIRNGALFECHTCTSHNNSIPGLGPLESSSSETYIVSNILHRLGYYDQLRIAKEGDDIYYALKNYSGRESEQSFANYLGNVVMNDTLIPFNARDGISFQAKLHPAHLVARLPLLAILGAETQLPKVTKIAGASERLFIDVRLNVKLKEPITVLVCIFGGQVLAIGAVIFYCRNVFIRDYASSLSIARLLKKTTEDTEGMSTHTGEELAEYLDSKGVMMRYGTRRKGDEAFEVDLWNDVEDEFPDAIYA</sequence>
<name>W6YWP0_COCMI</name>
<protein>
    <submittedName>
        <fullName evidence="2">Uncharacterized protein</fullName>
    </submittedName>
</protein>
<dbReference type="RefSeq" id="XP_007691505.1">
    <property type="nucleotide sequence ID" value="XM_007693315.1"/>
</dbReference>
<evidence type="ECO:0000313" key="2">
    <source>
        <dbReference type="EMBL" id="EUC41965.1"/>
    </source>
</evidence>
<dbReference type="KEGG" id="bor:COCMIDRAFT_29323"/>
<proteinExistence type="predicted"/>
<reference evidence="2 3" key="1">
    <citation type="journal article" date="2013" name="PLoS Genet.">
        <title>Comparative genome structure, secondary metabolite, and effector coding capacity across Cochliobolus pathogens.</title>
        <authorList>
            <person name="Condon B.J."/>
            <person name="Leng Y."/>
            <person name="Wu D."/>
            <person name="Bushley K.E."/>
            <person name="Ohm R.A."/>
            <person name="Otillar R."/>
            <person name="Martin J."/>
            <person name="Schackwitz W."/>
            <person name="Grimwood J."/>
            <person name="MohdZainudin N."/>
            <person name="Xue C."/>
            <person name="Wang R."/>
            <person name="Manning V.A."/>
            <person name="Dhillon B."/>
            <person name="Tu Z.J."/>
            <person name="Steffenson B.J."/>
            <person name="Salamov A."/>
            <person name="Sun H."/>
            <person name="Lowry S."/>
            <person name="LaButti K."/>
            <person name="Han J."/>
            <person name="Copeland A."/>
            <person name="Lindquist E."/>
            <person name="Barry K."/>
            <person name="Schmutz J."/>
            <person name="Baker S.E."/>
            <person name="Ciuffetti L.M."/>
            <person name="Grigoriev I.V."/>
            <person name="Zhong S."/>
            <person name="Turgeon B.G."/>
        </authorList>
    </citation>
    <scope>NUCLEOTIDE SEQUENCE [LARGE SCALE GENOMIC DNA]</scope>
    <source>
        <strain evidence="2 3">ATCC 44560</strain>
    </source>
</reference>
<dbReference type="OrthoDB" id="4768051at2759"/>
<keyword evidence="1" id="KW-0472">Membrane</keyword>
<evidence type="ECO:0000256" key="1">
    <source>
        <dbReference type="SAM" id="Phobius"/>
    </source>
</evidence>
<dbReference type="eggNOG" id="ENOG502SUAH">
    <property type="taxonomic scope" value="Eukaryota"/>
</dbReference>
<keyword evidence="1" id="KW-1133">Transmembrane helix</keyword>
<keyword evidence="1" id="KW-0812">Transmembrane</keyword>
<dbReference type="GeneID" id="19121486"/>
<evidence type="ECO:0000313" key="3">
    <source>
        <dbReference type="Proteomes" id="UP000054032"/>
    </source>
</evidence>
<dbReference type="AlphaFoldDB" id="W6YWP0"/>
<feature type="transmembrane region" description="Helical" evidence="1">
    <location>
        <begin position="255"/>
        <end position="276"/>
    </location>
</feature>
<dbReference type="Proteomes" id="UP000054032">
    <property type="component" value="Unassembled WGS sequence"/>
</dbReference>
<gene>
    <name evidence="2" type="ORF">COCMIDRAFT_29323</name>
</gene>
<accession>W6YWP0</accession>
<organism evidence="2 3">
    <name type="scientific">Bipolaris oryzae ATCC 44560</name>
    <dbReference type="NCBI Taxonomy" id="930090"/>
    <lineage>
        <taxon>Eukaryota</taxon>
        <taxon>Fungi</taxon>
        <taxon>Dikarya</taxon>
        <taxon>Ascomycota</taxon>
        <taxon>Pezizomycotina</taxon>
        <taxon>Dothideomycetes</taxon>
        <taxon>Pleosporomycetidae</taxon>
        <taxon>Pleosporales</taxon>
        <taxon>Pleosporineae</taxon>
        <taxon>Pleosporaceae</taxon>
        <taxon>Bipolaris</taxon>
    </lineage>
</organism>
<dbReference type="HOGENOM" id="CLU_785233_0_0_1"/>
<dbReference type="EMBL" id="KI964078">
    <property type="protein sequence ID" value="EUC41965.1"/>
    <property type="molecule type" value="Genomic_DNA"/>
</dbReference>
<keyword evidence="3" id="KW-1185">Reference proteome</keyword>